<evidence type="ECO:0000313" key="18">
    <source>
        <dbReference type="EMBL" id="MCU6746550.1"/>
    </source>
</evidence>
<keyword evidence="19" id="KW-1185">Reference proteome</keyword>
<evidence type="ECO:0000256" key="3">
    <source>
        <dbReference type="ARBA" id="ARBA00001522"/>
    </source>
</evidence>
<reference evidence="18 19" key="1">
    <citation type="journal article" date="2021" name="ISME Commun">
        <title>Automated analysis of genomic sequences facilitates high-throughput and comprehensive description of bacteria.</title>
        <authorList>
            <person name="Hitch T.C.A."/>
        </authorList>
    </citation>
    <scope>NUCLEOTIDE SEQUENCE [LARGE SCALE GENOMIC DNA]</scope>
    <source>
        <strain evidence="18 19">H2_18</strain>
    </source>
</reference>
<dbReference type="GO" id="GO:0016779">
    <property type="term" value="F:nucleotidyltransferase activity"/>
    <property type="evidence" value="ECO:0007669"/>
    <property type="project" value="UniProtKB-KW"/>
</dbReference>
<evidence type="ECO:0000256" key="13">
    <source>
        <dbReference type="ARBA" id="ARBA00022777"/>
    </source>
</evidence>
<keyword evidence="12" id="KW-0547">Nucleotide-binding</keyword>
<evidence type="ECO:0000256" key="5">
    <source>
        <dbReference type="ARBA" id="ARBA00004692"/>
    </source>
</evidence>
<evidence type="ECO:0000256" key="12">
    <source>
        <dbReference type="ARBA" id="ARBA00022741"/>
    </source>
</evidence>
<evidence type="ECO:0000256" key="1">
    <source>
        <dbReference type="ARBA" id="ARBA00000312"/>
    </source>
</evidence>
<keyword evidence="11" id="KW-0808">Transferase</keyword>
<comment type="function">
    <text evidence="4">Catalyzes ATP-dependent phosphorylation of adenosylcobinamide and addition of GMP to adenosylcobinamide phosphate.</text>
</comment>
<evidence type="ECO:0000256" key="15">
    <source>
        <dbReference type="ARBA" id="ARBA00023134"/>
    </source>
</evidence>
<dbReference type="EC" id="2.7.1.156" evidence="8"/>
<dbReference type="PANTHER" id="PTHR34848:SF1">
    <property type="entry name" value="BIFUNCTIONAL ADENOSYLCOBALAMIN BIOSYNTHESIS PROTEIN COBU"/>
    <property type="match status" value="1"/>
</dbReference>
<dbReference type="SUPFAM" id="SSF52540">
    <property type="entry name" value="P-loop containing nucleoside triphosphate hydrolases"/>
    <property type="match status" value="2"/>
</dbReference>
<comment type="pathway">
    <text evidence="6">Cofactor biosynthesis; adenosylcobalamin biosynthesis; adenosylcobalamin from cob(II)yrinate a,c-diamide: step 5/7.</text>
</comment>
<keyword evidence="10" id="KW-0169">Cobalamin biosynthesis</keyword>
<dbReference type="InterPro" id="IPR003203">
    <property type="entry name" value="CobU/CobP"/>
</dbReference>
<accession>A0ABT2T8F6</accession>
<organism evidence="18 19">
    <name type="scientific">Faecalicatena acetigenes</name>
    <dbReference type="NCBI Taxonomy" id="2981790"/>
    <lineage>
        <taxon>Bacteria</taxon>
        <taxon>Bacillati</taxon>
        <taxon>Bacillota</taxon>
        <taxon>Clostridia</taxon>
        <taxon>Lachnospirales</taxon>
        <taxon>Lachnospiraceae</taxon>
        <taxon>Faecalicatena</taxon>
    </lineage>
</organism>
<dbReference type="EC" id="2.7.7.62" evidence="9"/>
<gene>
    <name evidence="18" type="ORF">OCV51_02565</name>
</gene>
<dbReference type="GO" id="GO:0016301">
    <property type="term" value="F:kinase activity"/>
    <property type="evidence" value="ECO:0007669"/>
    <property type="project" value="UniProtKB-KW"/>
</dbReference>
<keyword evidence="18" id="KW-0548">Nucleotidyltransferase</keyword>
<proteinExistence type="inferred from homology"/>
<dbReference type="RefSeq" id="WP_082667521.1">
    <property type="nucleotide sequence ID" value="NZ_JAOQJX010000002.1"/>
</dbReference>
<comment type="pathway">
    <text evidence="5">Cofactor biosynthesis; adenosylcobalamin biosynthesis; adenosylcobalamin from cob(II)yrinate a,c-diamide: step 6/7.</text>
</comment>
<evidence type="ECO:0000256" key="8">
    <source>
        <dbReference type="ARBA" id="ARBA00012016"/>
    </source>
</evidence>
<evidence type="ECO:0000256" key="16">
    <source>
        <dbReference type="ARBA" id="ARBA00029570"/>
    </source>
</evidence>
<evidence type="ECO:0000256" key="2">
    <source>
        <dbReference type="ARBA" id="ARBA00000711"/>
    </source>
</evidence>
<dbReference type="PANTHER" id="PTHR34848">
    <property type="match status" value="1"/>
</dbReference>
<dbReference type="Proteomes" id="UP001652394">
    <property type="component" value="Unassembled WGS sequence"/>
</dbReference>
<evidence type="ECO:0000256" key="17">
    <source>
        <dbReference type="ARBA" id="ARBA00030571"/>
    </source>
</evidence>
<name>A0ABT2T8F6_9FIRM</name>
<sequence>MFYVLTGGSGSGKSEYAESLIQRLSQEDPKGKLYYFATMVPFGEETQEKIKRHKKVRAGKGFSTIECYTGLKEAAESLKKEQKKKPCVLLECMSNLAANELYMEEGAKQYAVREILEGIEILKKWCRHLVVVTNEIFSEAEQYTKEMQTYKKVLGEINCHMTRQADHAAEIVYGIPVCIKGTLPEREEQRKETEQMKLIIGGAFQGKRAAAEELYPDLAWCDGRTCSRDDMYTCQGIFHFETYIRRLLKEDPALDPEIFTDSIVKRNPTLVVVSGEIGCGLVPVDGFDRLYREKTGRICTCIAKRAASVIRVVCGQKIVLKQEKGAEKCR</sequence>
<keyword evidence="14" id="KW-0067">ATP-binding</keyword>
<comment type="caution">
    <text evidence="18">The sequence shown here is derived from an EMBL/GenBank/DDBJ whole genome shotgun (WGS) entry which is preliminary data.</text>
</comment>
<evidence type="ECO:0000256" key="9">
    <source>
        <dbReference type="ARBA" id="ARBA00012523"/>
    </source>
</evidence>
<evidence type="ECO:0000256" key="6">
    <source>
        <dbReference type="ARBA" id="ARBA00005159"/>
    </source>
</evidence>
<evidence type="ECO:0000256" key="11">
    <source>
        <dbReference type="ARBA" id="ARBA00022679"/>
    </source>
</evidence>
<dbReference type="Pfam" id="PF02283">
    <property type="entry name" value="CobU"/>
    <property type="match status" value="2"/>
</dbReference>
<evidence type="ECO:0000256" key="14">
    <source>
        <dbReference type="ARBA" id="ARBA00022840"/>
    </source>
</evidence>
<comment type="similarity">
    <text evidence="7">Belongs to the CobU/CobP family.</text>
</comment>
<evidence type="ECO:0000256" key="10">
    <source>
        <dbReference type="ARBA" id="ARBA00022573"/>
    </source>
</evidence>
<dbReference type="Gene3D" id="3.40.50.300">
    <property type="entry name" value="P-loop containing nucleotide triphosphate hydrolases"/>
    <property type="match status" value="2"/>
</dbReference>
<comment type="catalytic activity">
    <reaction evidence="1">
        <text>adenosylcob(III)inamide + ATP = adenosylcob(III)inamide phosphate + ADP + H(+)</text>
        <dbReference type="Rhea" id="RHEA:15769"/>
        <dbReference type="ChEBI" id="CHEBI:2480"/>
        <dbReference type="ChEBI" id="CHEBI:15378"/>
        <dbReference type="ChEBI" id="CHEBI:30616"/>
        <dbReference type="ChEBI" id="CHEBI:58502"/>
        <dbReference type="ChEBI" id="CHEBI:456216"/>
        <dbReference type="EC" id="2.7.1.156"/>
    </reaction>
</comment>
<comment type="catalytic activity">
    <reaction evidence="3">
        <text>adenosylcob(III)inamide + GTP = adenosylcob(III)inamide phosphate + GDP + H(+)</text>
        <dbReference type="Rhea" id="RHEA:15765"/>
        <dbReference type="ChEBI" id="CHEBI:2480"/>
        <dbReference type="ChEBI" id="CHEBI:15378"/>
        <dbReference type="ChEBI" id="CHEBI:37565"/>
        <dbReference type="ChEBI" id="CHEBI:58189"/>
        <dbReference type="ChEBI" id="CHEBI:58502"/>
        <dbReference type="EC" id="2.7.1.156"/>
    </reaction>
</comment>
<keyword evidence="13 18" id="KW-0418">Kinase</keyword>
<dbReference type="EMBL" id="JAOQJX010000002">
    <property type="protein sequence ID" value="MCU6746550.1"/>
    <property type="molecule type" value="Genomic_DNA"/>
</dbReference>
<dbReference type="CDD" id="cd00544">
    <property type="entry name" value="CobU"/>
    <property type="match status" value="1"/>
</dbReference>
<evidence type="ECO:0000313" key="19">
    <source>
        <dbReference type="Proteomes" id="UP001652394"/>
    </source>
</evidence>
<comment type="catalytic activity">
    <reaction evidence="2">
        <text>adenosylcob(III)inamide phosphate + GTP + H(+) = adenosylcob(III)inamide-GDP + diphosphate</text>
        <dbReference type="Rhea" id="RHEA:22712"/>
        <dbReference type="ChEBI" id="CHEBI:15378"/>
        <dbReference type="ChEBI" id="CHEBI:33019"/>
        <dbReference type="ChEBI" id="CHEBI:37565"/>
        <dbReference type="ChEBI" id="CHEBI:58502"/>
        <dbReference type="ChEBI" id="CHEBI:60487"/>
        <dbReference type="EC" id="2.7.7.62"/>
    </reaction>
</comment>
<evidence type="ECO:0000256" key="7">
    <source>
        <dbReference type="ARBA" id="ARBA00007490"/>
    </source>
</evidence>
<dbReference type="InterPro" id="IPR027417">
    <property type="entry name" value="P-loop_NTPase"/>
</dbReference>
<protein>
    <recommendedName>
        <fullName evidence="16">Adenosylcobinamide kinase</fullName>
        <ecNumber evidence="8">2.7.1.156</ecNumber>
        <ecNumber evidence="9">2.7.7.62</ecNumber>
    </recommendedName>
    <alternativeName>
        <fullName evidence="17">Adenosylcobinamide-phosphate guanylyltransferase</fullName>
    </alternativeName>
</protein>
<keyword evidence="15" id="KW-0342">GTP-binding</keyword>
<evidence type="ECO:0000256" key="4">
    <source>
        <dbReference type="ARBA" id="ARBA00003889"/>
    </source>
</evidence>